<evidence type="ECO:0000313" key="1">
    <source>
        <dbReference type="EMBL" id="SUC20506.1"/>
    </source>
</evidence>
<gene>
    <name evidence="1" type="ORF">NCTC11938_01833</name>
</gene>
<evidence type="ECO:0000313" key="2">
    <source>
        <dbReference type="Proteomes" id="UP000254191"/>
    </source>
</evidence>
<accession>A0A379FIB5</accession>
<proteinExistence type="predicted"/>
<protein>
    <submittedName>
        <fullName evidence="1">Uncharacterized protein</fullName>
    </submittedName>
</protein>
<dbReference type="Proteomes" id="UP000254191">
    <property type="component" value="Unassembled WGS sequence"/>
</dbReference>
<name>A0A379FIB5_PROMI</name>
<reference evidence="1 2" key="1">
    <citation type="submission" date="2018-06" db="EMBL/GenBank/DDBJ databases">
        <authorList>
            <consortium name="Pathogen Informatics"/>
            <person name="Doyle S."/>
        </authorList>
    </citation>
    <scope>NUCLEOTIDE SEQUENCE [LARGE SCALE GENOMIC DNA]</scope>
    <source>
        <strain evidence="1 2">NCTC11938</strain>
    </source>
</reference>
<dbReference type="EMBL" id="UGTS01000004">
    <property type="protein sequence ID" value="SUC20506.1"/>
    <property type="molecule type" value="Genomic_DNA"/>
</dbReference>
<dbReference type="AlphaFoldDB" id="A0A379FIB5"/>
<organism evidence="1 2">
    <name type="scientific">Proteus mirabilis</name>
    <dbReference type="NCBI Taxonomy" id="584"/>
    <lineage>
        <taxon>Bacteria</taxon>
        <taxon>Pseudomonadati</taxon>
        <taxon>Pseudomonadota</taxon>
        <taxon>Gammaproteobacteria</taxon>
        <taxon>Enterobacterales</taxon>
        <taxon>Morganellaceae</taxon>
        <taxon>Proteus</taxon>
    </lineage>
</organism>
<sequence length="47" mass="5222">MSSGERSLGMESAFIVDLESDDPDMQIVASDSIKETKLFQGRNIIPY</sequence>